<evidence type="ECO:0000313" key="3">
    <source>
        <dbReference type="Proteomes" id="UP000177798"/>
    </source>
</evidence>
<accession>A0A1D9QDR1</accession>
<feature type="region of interest" description="Disordered" evidence="1">
    <location>
        <begin position="1"/>
        <end position="36"/>
    </location>
</feature>
<protein>
    <submittedName>
        <fullName evidence="2">Uncharacterized protein</fullName>
    </submittedName>
</protein>
<feature type="compositionally biased region" description="Polar residues" evidence="1">
    <location>
        <begin position="1"/>
        <end position="23"/>
    </location>
</feature>
<feature type="compositionally biased region" description="Polar residues" evidence="1">
    <location>
        <begin position="214"/>
        <end position="251"/>
    </location>
</feature>
<proteinExistence type="predicted"/>
<gene>
    <name evidence="2" type="ORF">sscle_10g078110</name>
</gene>
<dbReference type="EMBL" id="CP017823">
    <property type="protein sequence ID" value="APA13041.1"/>
    <property type="molecule type" value="Genomic_DNA"/>
</dbReference>
<evidence type="ECO:0000256" key="1">
    <source>
        <dbReference type="SAM" id="MobiDB-lite"/>
    </source>
</evidence>
<dbReference type="VEuPathDB" id="FungiDB:sscle_10g078110"/>
<dbReference type="Proteomes" id="UP000177798">
    <property type="component" value="Chromosome 10"/>
</dbReference>
<reference evidence="3" key="1">
    <citation type="journal article" date="2017" name="Genome Biol. Evol.">
        <title>The complete genome sequence of the phytopathogenic fungus Sclerotinia sclerotiorum reveals insights into the genome architecture of broad host range pathogens.</title>
        <authorList>
            <person name="Derbyshire M."/>
            <person name="Denton-Giles M."/>
            <person name="Hegedus D."/>
            <person name="Seifbarghy S."/>
            <person name="Rollins J."/>
            <person name="van Kan J."/>
            <person name="Seidl M.F."/>
            <person name="Faino L."/>
            <person name="Mbengue M."/>
            <person name="Navaud O."/>
            <person name="Raffaele S."/>
            <person name="Hammond-Kosack K."/>
            <person name="Heard S."/>
            <person name="Oliver R."/>
        </authorList>
    </citation>
    <scope>NUCLEOTIDE SEQUENCE [LARGE SCALE GENOMIC DNA]</scope>
    <source>
        <strain evidence="3">ATCC 18683 / 1980 / Ss-1</strain>
    </source>
</reference>
<dbReference type="AlphaFoldDB" id="A0A1D9QDR1"/>
<feature type="region of interest" description="Disordered" evidence="1">
    <location>
        <begin position="53"/>
        <end position="117"/>
    </location>
</feature>
<sequence length="456" mass="51282">MDPSNSGPASLPTTAWPRSSDSPANRGEPPTAVLLPIPDSEWVDDCISTAFPQTARPRSDLLAPFFPPNAPQGGAAQSPIQTPTSAYPPTPVENRTLLGPGYGRHKGSRLSSKDSEYAHTPRFARDVINSPTSVYLQSALPDSLRISRDFISTTSKYQTLHPGPSRSPNLIHLSDLTQSPISAGMSELFPKHIEDVQTFTSSHIALPYIDFPSQSPAQQQHVTRSQPQDYQPQFSASPGPSKSEPSTRTARSSSIIIGLDQGIYRSPFKSSQNQNNQDLFYASQKDDSRFSRHHPSSKGYIRQRANSLDRSSVPTDPQGAKLWDERINTGEQTFTPTNRTPTYQEFRRTTQSVDSPRSDQFPLPSSALSQFENIPAHLRPARKSDLRFHPKLVQEIYEERWKITAGYEDLQAYFSVPKQGPYKHLNWEEWVELYEYLEERNRKVTEREIVFDLKAI</sequence>
<evidence type="ECO:0000313" key="2">
    <source>
        <dbReference type="EMBL" id="APA13041.1"/>
    </source>
</evidence>
<organism evidence="2 3">
    <name type="scientific">Sclerotinia sclerotiorum (strain ATCC 18683 / 1980 / Ss-1)</name>
    <name type="common">White mold</name>
    <name type="synonym">Whetzelinia sclerotiorum</name>
    <dbReference type="NCBI Taxonomy" id="665079"/>
    <lineage>
        <taxon>Eukaryota</taxon>
        <taxon>Fungi</taxon>
        <taxon>Dikarya</taxon>
        <taxon>Ascomycota</taxon>
        <taxon>Pezizomycotina</taxon>
        <taxon>Leotiomycetes</taxon>
        <taxon>Helotiales</taxon>
        <taxon>Sclerotiniaceae</taxon>
        <taxon>Sclerotinia</taxon>
    </lineage>
</organism>
<feature type="region of interest" description="Disordered" evidence="1">
    <location>
        <begin position="214"/>
        <end position="252"/>
    </location>
</feature>
<name>A0A1D9QDR1_SCLS1</name>
<dbReference type="OrthoDB" id="3487366at2759"/>